<evidence type="ECO:0000313" key="6">
    <source>
        <dbReference type="Proteomes" id="UP000050326"/>
    </source>
</evidence>
<dbReference type="RefSeq" id="WP_054873340.1">
    <property type="nucleotide sequence ID" value="NZ_LKET01000014.1"/>
</dbReference>
<keyword evidence="3" id="KW-0411">Iron-sulfur</keyword>
<dbReference type="PROSITE" id="PS51379">
    <property type="entry name" value="4FE4S_FER_2"/>
    <property type="match status" value="1"/>
</dbReference>
<dbReference type="AlphaFoldDB" id="A0A0P8WDM8"/>
<dbReference type="GO" id="GO:0046872">
    <property type="term" value="F:metal ion binding"/>
    <property type="evidence" value="ECO:0007669"/>
    <property type="project" value="UniProtKB-KW"/>
</dbReference>
<keyword evidence="6" id="KW-1185">Reference proteome</keyword>
<dbReference type="CDD" id="cd19096">
    <property type="entry name" value="AKR_Fe-S_oxidoreductase"/>
    <property type="match status" value="1"/>
</dbReference>
<keyword evidence="1" id="KW-0479">Metal-binding</keyword>
<dbReference type="PROSITE" id="PS00198">
    <property type="entry name" value="4FE4S_FER_1"/>
    <property type="match status" value="1"/>
</dbReference>
<dbReference type="InterPro" id="IPR020471">
    <property type="entry name" value="AKR"/>
</dbReference>
<protein>
    <submittedName>
        <fullName evidence="5">General stress protein 69</fullName>
        <ecNumber evidence="5">1.1.1.-</ecNumber>
    </submittedName>
</protein>
<dbReference type="PANTHER" id="PTHR43312">
    <property type="entry name" value="D-THREO-ALDOSE 1-DEHYDROGENASE"/>
    <property type="match status" value="1"/>
</dbReference>
<keyword evidence="2" id="KW-0408">Iron</keyword>
<dbReference type="EC" id="1.1.1.-" evidence="5"/>
<dbReference type="Proteomes" id="UP000050326">
    <property type="component" value="Unassembled WGS sequence"/>
</dbReference>
<accession>A0A0P8WDM8</accession>
<reference evidence="5 6" key="1">
    <citation type="submission" date="2015-09" db="EMBL/GenBank/DDBJ databases">
        <title>Genome sequence of Oxobacter pfennigii DSM 3222.</title>
        <authorList>
            <person name="Poehlein A."/>
            <person name="Bengelsdorf F.R."/>
            <person name="Schiel-Bengelsdorf B."/>
            <person name="Duerre P."/>
            <person name="Daniel R."/>
        </authorList>
    </citation>
    <scope>NUCLEOTIDE SEQUENCE [LARGE SCALE GENOMIC DNA]</scope>
    <source>
        <strain evidence="5 6">DSM 3222</strain>
    </source>
</reference>
<dbReference type="PATRIC" id="fig|36849.3.peg.205"/>
<dbReference type="InterPro" id="IPR017900">
    <property type="entry name" value="4Fe4S_Fe_S_CS"/>
</dbReference>
<dbReference type="Pfam" id="PF00248">
    <property type="entry name" value="Aldo_ket_red"/>
    <property type="match status" value="1"/>
</dbReference>
<feature type="domain" description="4Fe-4S ferredoxin-type" evidence="4">
    <location>
        <begin position="344"/>
        <end position="376"/>
    </location>
</feature>
<dbReference type="PRINTS" id="PR00069">
    <property type="entry name" value="ALDKETRDTASE"/>
</dbReference>
<dbReference type="InterPro" id="IPR017896">
    <property type="entry name" value="4Fe4S_Fe-S-bd"/>
</dbReference>
<dbReference type="Gene3D" id="3.20.20.100">
    <property type="entry name" value="NADP-dependent oxidoreductase domain"/>
    <property type="match status" value="1"/>
</dbReference>
<dbReference type="Pfam" id="PF13187">
    <property type="entry name" value="Fer4_9"/>
    <property type="match status" value="1"/>
</dbReference>
<dbReference type="InterPro" id="IPR053135">
    <property type="entry name" value="AKR2_Oxidoreductase"/>
</dbReference>
<dbReference type="PANTHER" id="PTHR43312:SF2">
    <property type="entry name" value="OXIDOREDUCTASE"/>
    <property type="match status" value="1"/>
</dbReference>
<dbReference type="InterPro" id="IPR023210">
    <property type="entry name" value="NADP_OxRdtase_dom"/>
</dbReference>
<dbReference type="SUPFAM" id="SSF46548">
    <property type="entry name" value="alpha-helical ferredoxin"/>
    <property type="match status" value="1"/>
</dbReference>
<sequence length="387" mass="43720">MQYRKFGKLDWEASALGFGCMRLPTLDGRNESVDEEEAIKMIRHAIDNGVNYVDTAYFYHGAGWVHGKSEVVLGKALKDGYREKVKVATKSPVRIIKEEGDFDRFLDEQLKALDIDYIDFYLLHGLSKHSFKTVKDLKLIEKAEAAISDGRIKHLGFSFHDDYDTFEEIINYYDGWTFCQIQYNYMDVDNQAGMKGLKLAASKGIAVVLMEPLLGGKLANPPKTVKDLFASHSKQKTPADWALQWLWNQPEVTVILSGMTTMGQVIENLKSADSSGANSLSSEDLKLIDKVREEYSQRTLIPCTGCSYCVPCPNDVEIPRNFKTYNEGYMYDDLSGARGTYVRFLGEENRAGACIQCGVCEEKCPQKIEISQWMPKVHEVLGLGKEY</sequence>
<dbReference type="STRING" id="36849.OXPF_01840"/>
<gene>
    <name evidence="5" type="primary">yhdN_2</name>
    <name evidence="5" type="ORF">OXPF_01840</name>
</gene>
<dbReference type="EMBL" id="LKET01000014">
    <property type="protein sequence ID" value="KPU46074.1"/>
    <property type="molecule type" value="Genomic_DNA"/>
</dbReference>
<proteinExistence type="predicted"/>
<dbReference type="GO" id="GO:0051536">
    <property type="term" value="F:iron-sulfur cluster binding"/>
    <property type="evidence" value="ECO:0007669"/>
    <property type="project" value="UniProtKB-KW"/>
</dbReference>
<keyword evidence="5" id="KW-0560">Oxidoreductase</keyword>
<evidence type="ECO:0000256" key="1">
    <source>
        <dbReference type="ARBA" id="ARBA00022723"/>
    </source>
</evidence>
<dbReference type="InterPro" id="IPR036812">
    <property type="entry name" value="NAD(P)_OxRdtase_dom_sf"/>
</dbReference>
<dbReference type="OrthoDB" id="9773828at2"/>
<evidence type="ECO:0000256" key="2">
    <source>
        <dbReference type="ARBA" id="ARBA00023004"/>
    </source>
</evidence>
<organism evidence="5 6">
    <name type="scientific">Oxobacter pfennigii</name>
    <dbReference type="NCBI Taxonomy" id="36849"/>
    <lineage>
        <taxon>Bacteria</taxon>
        <taxon>Bacillati</taxon>
        <taxon>Bacillota</taxon>
        <taxon>Clostridia</taxon>
        <taxon>Eubacteriales</taxon>
        <taxon>Clostridiaceae</taxon>
        <taxon>Oxobacter</taxon>
    </lineage>
</organism>
<comment type="caution">
    <text evidence="5">The sequence shown here is derived from an EMBL/GenBank/DDBJ whole genome shotgun (WGS) entry which is preliminary data.</text>
</comment>
<evidence type="ECO:0000256" key="3">
    <source>
        <dbReference type="ARBA" id="ARBA00023014"/>
    </source>
</evidence>
<evidence type="ECO:0000313" key="5">
    <source>
        <dbReference type="EMBL" id="KPU46074.1"/>
    </source>
</evidence>
<name>A0A0P8WDM8_9CLOT</name>
<dbReference type="GO" id="GO:0016491">
    <property type="term" value="F:oxidoreductase activity"/>
    <property type="evidence" value="ECO:0007669"/>
    <property type="project" value="UniProtKB-KW"/>
</dbReference>
<dbReference type="SUPFAM" id="SSF51430">
    <property type="entry name" value="NAD(P)-linked oxidoreductase"/>
    <property type="match status" value="1"/>
</dbReference>
<evidence type="ECO:0000259" key="4">
    <source>
        <dbReference type="PROSITE" id="PS51379"/>
    </source>
</evidence>